<feature type="transmembrane region" description="Helical" evidence="7">
    <location>
        <begin position="128"/>
        <end position="148"/>
    </location>
</feature>
<gene>
    <name evidence="9" type="ORF">GCM10010468_28500</name>
</gene>
<evidence type="ECO:0000256" key="5">
    <source>
        <dbReference type="ARBA" id="ARBA00029568"/>
    </source>
</evidence>
<dbReference type="PANTHER" id="PTHR19271">
    <property type="entry name" value="CYTOCHROME B"/>
    <property type="match status" value="1"/>
</dbReference>
<evidence type="ECO:0000256" key="1">
    <source>
        <dbReference type="ARBA" id="ARBA00001971"/>
    </source>
</evidence>
<evidence type="ECO:0000313" key="9">
    <source>
        <dbReference type="EMBL" id="GAA3210503.1"/>
    </source>
</evidence>
<comment type="caution">
    <text evidence="9">The sequence shown here is derived from an EMBL/GenBank/DDBJ whole genome shotgun (WGS) entry which is preliminary data.</text>
</comment>
<evidence type="ECO:0000313" key="10">
    <source>
        <dbReference type="Proteomes" id="UP001501237"/>
    </source>
</evidence>
<feature type="transmembrane region" description="Helical" evidence="7">
    <location>
        <begin position="95"/>
        <end position="116"/>
    </location>
</feature>
<feature type="transmembrane region" description="Helical" evidence="7">
    <location>
        <begin position="334"/>
        <end position="353"/>
    </location>
</feature>
<evidence type="ECO:0000256" key="7">
    <source>
        <dbReference type="SAM" id="Phobius"/>
    </source>
</evidence>
<evidence type="ECO:0000256" key="4">
    <source>
        <dbReference type="ARBA" id="ARBA00029351"/>
    </source>
</evidence>
<feature type="transmembrane region" description="Helical" evidence="7">
    <location>
        <begin position="224"/>
        <end position="243"/>
    </location>
</feature>
<protein>
    <recommendedName>
        <fullName evidence="3">Cytochrome bc1 complex cytochrome b subunit</fullName>
        <ecNumber evidence="2">7.1.1.8</ecNumber>
    </recommendedName>
    <alternativeName>
        <fullName evidence="5">Cytochrome bc1 reductase complex subunit QcrB</fullName>
    </alternativeName>
</protein>
<comment type="cofactor">
    <cofactor evidence="1">
        <name>heme</name>
        <dbReference type="ChEBI" id="CHEBI:30413"/>
    </cofactor>
</comment>
<evidence type="ECO:0000256" key="6">
    <source>
        <dbReference type="SAM" id="MobiDB-lite"/>
    </source>
</evidence>
<feature type="region of interest" description="Disordered" evidence="6">
    <location>
        <begin position="426"/>
        <end position="447"/>
    </location>
</feature>
<name>A0ABP6Q7Z6_9ACTN</name>
<keyword evidence="10" id="KW-1185">Reference proteome</keyword>
<dbReference type="SUPFAM" id="SSF81648">
    <property type="entry name" value="a domain/subunit of cytochrome bc1 complex (Ubiquinol-cytochrome c reductase)"/>
    <property type="match status" value="1"/>
</dbReference>
<feature type="transmembrane region" description="Helical" evidence="7">
    <location>
        <begin position="373"/>
        <end position="394"/>
    </location>
</feature>
<comment type="catalytic activity">
    <reaction evidence="4">
        <text>a quinol + 2 Fe(III)-[cytochrome c](out) = a quinone + 2 Fe(II)-[cytochrome c](out) + 2 H(+)(out)</text>
        <dbReference type="Rhea" id="RHEA:11484"/>
        <dbReference type="Rhea" id="RHEA-COMP:10350"/>
        <dbReference type="Rhea" id="RHEA-COMP:14399"/>
        <dbReference type="ChEBI" id="CHEBI:15378"/>
        <dbReference type="ChEBI" id="CHEBI:24646"/>
        <dbReference type="ChEBI" id="CHEBI:29033"/>
        <dbReference type="ChEBI" id="CHEBI:29034"/>
        <dbReference type="ChEBI" id="CHEBI:132124"/>
        <dbReference type="EC" id="7.1.1.8"/>
    </reaction>
</comment>
<evidence type="ECO:0000256" key="3">
    <source>
        <dbReference type="ARBA" id="ARBA00016116"/>
    </source>
</evidence>
<accession>A0ABP6Q7Z6</accession>
<feature type="transmembrane region" description="Helical" evidence="7">
    <location>
        <begin position="25"/>
        <end position="51"/>
    </location>
</feature>
<dbReference type="EC" id="7.1.1.8" evidence="2"/>
<feature type="transmembrane region" description="Helical" evidence="7">
    <location>
        <begin position="194"/>
        <end position="212"/>
    </location>
</feature>
<keyword evidence="7" id="KW-0812">Transmembrane</keyword>
<dbReference type="EMBL" id="BAAAUV010000006">
    <property type="protein sequence ID" value="GAA3210503.1"/>
    <property type="molecule type" value="Genomic_DNA"/>
</dbReference>
<dbReference type="PROSITE" id="PS51002">
    <property type="entry name" value="CYTB_NTER"/>
    <property type="match status" value="1"/>
</dbReference>
<dbReference type="Gene3D" id="1.20.810.10">
    <property type="entry name" value="Cytochrome Bc1 Complex, Chain C"/>
    <property type="match status" value="2"/>
</dbReference>
<keyword evidence="7" id="KW-1133">Transmembrane helix</keyword>
<dbReference type="InterPro" id="IPR016174">
    <property type="entry name" value="Di-haem_cyt_TM"/>
</dbReference>
<evidence type="ECO:0000259" key="8">
    <source>
        <dbReference type="PROSITE" id="PS51002"/>
    </source>
</evidence>
<dbReference type="InterPro" id="IPR027387">
    <property type="entry name" value="Cytb/b6-like_sf"/>
</dbReference>
<dbReference type="Proteomes" id="UP001501237">
    <property type="component" value="Unassembled WGS sequence"/>
</dbReference>
<reference evidence="10" key="1">
    <citation type="journal article" date="2019" name="Int. J. Syst. Evol. Microbiol.">
        <title>The Global Catalogue of Microorganisms (GCM) 10K type strain sequencing project: providing services to taxonomists for standard genome sequencing and annotation.</title>
        <authorList>
            <consortium name="The Broad Institute Genomics Platform"/>
            <consortium name="The Broad Institute Genome Sequencing Center for Infectious Disease"/>
            <person name="Wu L."/>
            <person name="Ma J."/>
        </authorList>
    </citation>
    <scope>NUCLEOTIDE SEQUENCE [LARGE SCALE GENOMIC DNA]</scope>
    <source>
        <strain evidence="10">JCM 9377</strain>
    </source>
</reference>
<dbReference type="PANTHER" id="PTHR19271:SF16">
    <property type="entry name" value="CYTOCHROME B"/>
    <property type="match status" value="1"/>
</dbReference>
<feature type="transmembrane region" description="Helical" evidence="7">
    <location>
        <begin position="289"/>
        <end position="314"/>
    </location>
</feature>
<dbReference type="SUPFAM" id="SSF81342">
    <property type="entry name" value="Transmembrane di-heme cytochromes"/>
    <property type="match status" value="1"/>
</dbReference>
<dbReference type="InterPro" id="IPR000943">
    <property type="entry name" value="RNA_pol_sigma70"/>
</dbReference>
<dbReference type="PROSITE" id="PS00715">
    <property type="entry name" value="SIGMA70_1"/>
    <property type="match status" value="1"/>
</dbReference>
<feature type="domain" description="Cytochrome b/b6 N-terminal region profile" evidence="8">
    <location>
        <begin position="1"/>
        <end position="226"/>
    </location>
</feature>
<sequence length="447" mass="48802">MDIRQRGDPMGADGRSRRAARDGHWSSLFGEVAVHSFLVLLLTGAFLTFFYDPGMERVDYDGSYVPLRGVPVSAAYSSTLDIGFDVRGGLLMRQIHHWAALVFVAAVCCRLLGKFLTGTFRRPGVRNWLIWVAMLPLGMVAGVTGGLLPDDMLSGGSLGLIQGITQSVPVIGTRLTFLVFGSDVPGDDVIPRAYWLHITVLPLLMAVLFAALRRPSRPSRATGAALGLYTFGVLALLGTLFQINPVWKYGPFRPGAITAGAVPDWYMGFLDGAVRIMPGWEPEIAGRPLTLAVLVPALLVPGGFFTVLAAWPWLERRFTGDDRIHLLPDRPREAVLRTAFGAAGVAFYGLLWAASANDQIAVRFHLSLYAVTWFFRIAVFAGPVLAFLATRAICSGLTQRERHEARHGRETGRIVMNRDGGFTETLESRTSAPGLCDAFPHERLGRP</sequence>
<organism evidence="9 10">
    <name type="scientific">Actinocorallia longicatena</name>
    <dbReference type="NCBI Taxonomy" id="111803"/>
    <lineage>
        <taxon>Bacteria</taxon>
        <taxon>Bacillati</taxon>
        <taxon>Actinomycetota</taxon>
        <taxon>Actinomycetes</taxon>
        <taxon>Streptosporangiales</taxon>
        <taxon>Thermomonosporaceae</taxon>
        <taxon>Actinocorallia</taxon>
    </lineage>
</organism>
<proteinExistence type="predicted"/>
<evidence type="ECO:0000256" key="2">
    <source>
        <dbReference type="ARBA" id="ARBA00012951"/>
    </source>
</evidence>
<dbReference type="InterPro" id="IPR036150">
    <property type="entry name" value="Cyt_b/b6_C_sf"/>
</dbReference>
<dbReference type="InterPro" id="IPR005797">
    <property type="entry name" value="Cyt_b/b6_N"/>
</dbReference>
<dbReference type="Pfam" id="PF13631">
    <property type="entry name" value="Cytochrom_B_N_2"/>
    <property type="match status" value="1"/>
</dbReference>
<keyword evidence="7" id="KW-0472">Membrane</keyword>